<evidence type="ECO:0000313" key="3">
    <source>
        <dbReference type="Proteomes" id="UP000548423"/>
    </source>
</evidence>
<keyword evidence="1" id="KW-1133">Transmembrane helix</keyword>
<feature type="transmembrane region" description="Helical" evidence="1">
    <location>
        <begin position="6"/>
        <end position="26"/>
    </location>
</feature>
<evidence type="ECO:0000256" key="1">
    <source>
        <dbReference type="SAM" id="Phobius"/>
    </source>
</evidence>
<dbReference type="AlphaFoldDB" id="A0A852T7U9"/>
<reference evidence="3" key="1">
    <citation type="submission" date="2020-07" db="EMBL/GenBank/DDBJ databases">
        <authorList>
            <person name="Partida-Martinez L."/>
            <person name="Huntemann M."/>
            <person name="Clum A."/>
            <person name="Wang J."/>
            <person name="Palaniappan K."/>
            <person name="Ritter S."/>
            <person name="Chen I.-M."/>
            <person name="Stamatis D."/>
            <person name="Reddy T."/>
            <person name="O'Malley R."/>
            <person name="Daum C."/>
            <person name="Shapiro N."/>
            <person name="Ivanova N."/>
            <person name="Kyrpides N."/>
            <person name="Woyke T."/>
        </authorList>
    </citation>
    <scope>NUCLEOTIDE SEQUENCE [LARGE SCALE GENOMIC DNA]</scope>
    <source>
        <strain evidence="3">AT2.8</strain>
    </source>
</reference>
<reference evidence="3" key="2">
    <citation type="submission" date="2020-08" db="EMBL/GenBank/DDBJ databases">
        <title>The Agave Microbiome: Exploring the role of microbial communities in plant adaptations to desert environments.</title>
        <authorList>
            <person name="Partida-Martinez L.P."/>
        </authorList>
    </citation>
    <scope>NUCLEOTIDE SEQUENCE [LARGE SCALE GENOMIC DNA]</scope>
    <source>
        <strain evidence="3">AT2.8</strain>
    </source>
</reference>
<evidence type="ECO:0000313" key="2">
    <source>
        <dbReference type="EMBL" id="NYE04870.1"/>
    </source>
</evidence>
<protein>
    <submittedName>
        <fullName evidence="2">Uncharacterized protein YneF (UPF0154 family)</fullName>
    </submittedName>
</protein>
<accession>A0A852T7U9</accession>
<gene>
    <name evidence="2" type="ORF">F4694_001619</name>
</gene>
<organism evidence="2 3">
    <name type="scientific">Neobacillus niacini</name>
    <dbReference type="NCBI Taxonomy" id="86668"/>
    <lineage>
        <taxon>Bacteria</taxon>
        <taxon>Bacillati</taxon>
        <taxon>Bacillota</taxon>
        <taxon>Bacilli</taxon>
        <taxon>Bacillales</taxon>
        <taxon>Bacillaceae</taxon>
        <taxon>Neobacillus</taxon>
    </lineage>
</organism>
<keyword evidence="1" id="KW-0812">Transmembrane</keyword>
<dbReference type="Proteomes" id="UP000548423">
    <property type="component" value="Unassembled WGS sequence"/>
</dbReference>
<keyword evidence="1" id="KW-0472">Membrane</keyword>
<name>A0A852T7U9_9BACI</name>
<proteinExistence type="predicted"/>
<dbReference type="EMBL" id="JACCBX010000003">
    <property type="protein sequence ID" value="NYE04870.1"/>
    <property type="molecule type" value="Genomic_DNA"/>
</dbReference>
<sequence>MKKSNWMVFSILVGLALIWGIIYWVFIVPR</sequence>
<comment type="caution">
    <text evidence="2">The sequence shown here is derived from an EMBL/GenBank/DDBJ whole genome shotgun (WGS) entry which is preliminary data.</text>
</comment>